<keyword evidence="1" id="KW-0547">Nucleotide-binding</keyword>
<dbReference type="PANTHER" id="PTHR27001:SF931">
    <property type="entry name" value="OS11G0664100 PROTEIN"/>
    <property type="match status" value="1"/>
</dbReference>
<dbReference type="Gene3D" id="1.10.510.10">
    <property type="entry name" value="Transferase(Phosphotransferase) domain 1"/>
    <property type="match status" value="2"/>
</dbReference>
<dbReference type="AlphaFoldDB" id="A0A9Q0FUI2"/>
<dbReference type="GO" id="GO:0004672">
    <property type="term" value="F:protein kinase activity"/>
    <property type="evidence" value="ECO:0007669"/>
    <property type="project" value="InterPro"/>
</dbReference>
<dbReference type="PANTHER" id="PTHR27001">
    <property type="entry name" value="OS01G0253100 PROTEIN"/>
    <property type="match status" value="1"/>
</dbReference>
<dbReference type="Pfam" id="PF07714">
    <property type="entry name" value="PK_Tyr_Ser-Thr"/>
    <property type="match status" value="1"/>
</dbReference>
<evidence type="ECO:0000313" key="5">
    <source>
        <dbReference type="Proteomes" id="UP001141552"/>
    </source>
</evidence>
<dbReference type="GO" id="GO:0005524">
    <property type="term" value="F:ATP binding"/>
    <property type="evidence" value="ECO:0007669"/>
    <property type="project" value="UniProtKB-KW"/>
</dbReference>
<reference evidence="4" key="2">
    <citation type="journal article" date="2023" name="Plants (Basel)">
        <title>Annotation of the Turnera subulata (Passifloraceae) Draft Genome Reveals the S-Locus Evolved after the Divergence of Turneroideae from Passifloroideae in a Stepwise Manner.</title>
        <authorList>
            <person name="Henning P.M."/>
            <person name="Roalson E.H."/>
            <person name="Mir W."/>
            <person name="McCubbin A.G."/>
            <person name="Shore J.S."/>
        </authorList>
    </citation>
    <scope>NUCLEOTIDE SEQUENCE</scope>
    <source>
        <strain evidence="4">F60SS</strain>
    </source>
</reference>
<dbReference type="GO" id="GO:0005886">
    <property type="term" value="C:plasma membrane"/>
    <property type="evidence" value="ECO:0007669"/>
    <property type="project" value="TreeGrafter"/>
</dbReference>
<evidence type="ECO:0000259" key="3">
    <source>
        <dbReference type="PROSITE" id="PS50011"/>
    </source>
</evidence>
<dbReference type="Pfam" id="PF00069">
    <property type="entry name" value="Pkinase"/>
    <property type="match status" value="1"/>
</dbReference>
<evidence type="ECO:0000256" key="2">
    <source>
        <dbReference type="ARBA" id="ARBA00022840"/>
    </source>
</evidence>
<dbReference type="SUPFAM" id="SSF56112">
    <property type="entry name" value="Protein kinase-like (PK-like)"/>
    <property type="match status" value="2"/>
</dbReference>
<feature type="domain" description="Protein kinase" evidence="3">
    <location>
        <begin position="29"/>
        <end position="326"/>
    </location>
</feature>
<organism evidence="4 5">
    <name type="scientific">Turnera subulata</name>
    <dbReference type="NCBI Taxonomy" id="218843"/>
    <lineage>
        <taxon>Eukaryota</taxon>
        <taxon>Viridiplantae</taxon>
        <taxon>Streptophyta</taxon>
        <taxon>Embryophyta</taxon>
        <taxon>Tracheophyta</taxon>
        <taxon>Spermatophyta</taxon>
        <taxon>Magnoliopsida</taxon>
        <taxon>eudicotyledons</taxon>
        <taxon>Gunneridae</taxon>
        <taxon>Pentapetalae</taxon>
        <taxon>rosids</taxon>
        <taxon>fabids</taxon>
        <taxon>Malpighiales</taxon>
        <taxon>Passifloraceae</taxon>
        <taxon>Turnera</taxon>
    </lineage>
</organism>
<dbReference type="Proteomes" id="UP001141552">
    <property type="component" value="Unassembled WGS sequence"/>
</dbReference>
<dbReference type="PROSITE" id="PS50011">
    <property type="entry name" value="PROTEIN_KINASE_DOM"/>
    <property type="match status" value="2"/>
</dbReference>
<keyword evidence="2" id="KW-0067">ATP-binding</keyword>
<feature type="domain" description="Protein kinase" evidence="3">
    <location>
        <begin position="430"/>
        <end position="729"/>
    </location>
</feature>
<dbReference type="InterPro" id="IPR001245">
    <property type="entry name" value="Ser-Thr/Tyr_kinase_cat_dom"/>
</dbReference>
<name>A0A9Q0FUI2_9ROSI</name>
<evidence type="ECO:0000313" key="4">
    <source>
        <dbReference type="EMBL" id="KAJ4836872.1"/>
    </source>
</evidence>
<dbReference type="Gene3D" id="3.30.200.20">
    <property type="entry name" value="Phosphorylase Kinase, domain 1"/>
    <property type="match status" value="2"/>
</dbReference>
<protein>
    <recommendedName>
        <fullName evidence="3">Protein kinase domain-containing protein</fullName>
    </recommendedName>
</protein>
<gene>
    <name evidence="4" type="ORF">Tsubulata_035783</name>
</gene>
<evidence type="ECO:0000256" key="1">
    <source>
        <dbReference type="ARBA" id="ARBA00022741"/>
    </source>
</evidence>
<sequence length="742" mass="86038">MRPGNRNKIPRYCCEEYHDVKWHKATNGYSQENFIANFQFGKVYRGIFKGEEVIVKKYEEDNGVLPGDNHSRVVDEFRFLEQYVTEDPHPNIAKAVGCSAEGTMAIVHELKALDTLHNLLVNDGLSWPQRIKVALGIASALQFMHCVQAPFTAPYLVRNICAAHIMLDEDYSPVLYDFSMISGGILTDKRDLVNQYVIGNHGYVDPVSARTGTWSEKCDVFSFGVLLLELISGKVYTEEDHNCGTPFIYEWAWSEYKQQKRKWGNPKFTLVNKIFESDKLFYSRDGRELTKLAMKCVEYDPLKRPTMKQIVRYLLNLQIVPNHRNYLGIERELYAHQANPPRKILPGFAKLMLKRSDFQHMCSYLSRKYRLLHSPKGFRAQIRGKSLKRCPRHFSQFIRGKQSLLNKQRSRNFSKAEEYNMIQAFSYEKLSMLTNGWDYQFGKMFRGELDGKFVTVKTWDIPPKVRVRQFETETRLRDEIVLLHQYPKFKSHPNLVKLIGYCHEGERLGVVYDLNPVDTVYNLLPKDSFTWLLRIKVALGFAFLLEFLHSSDPTRLPFLVRNIDAAHIMVDQNGLPKLLDFGMFTGGILPDRRYYRHQFLHYLPFGYMDWSNYTDGTGLGAVESDVFGYGIVLFCLITKYFYMDKRYDGKSLHISDWVEREYKAKSLSTGSSRSKCSFVHPSLEVERGFCGCDGLELTKLATQCVDLDPSVRPTVRQVIKQLCKLHVVRNYADELGINEMLL</sequence>
<dbReference type="EMBL" id="JAKUCV010004006">
    <property type="protein sequence ID" value="KAJ4836872.1"/>
    <property type="molecule type" value="Genomic_DNA"/>
</dbReference>
<dbReference type="InterPro" id="IPR011009">
    <property type="entry name" value="Kinase-like_dom_sf"/>
</dbReference>
<comment type="caution">
    <text evidence="4">The sequence shown here is derived from an EMBL/GenBank/DDBJ whole genome shotgun (WGS) entry which is preliminary data.</text>
</comment>
<proteinExistence type="predicted"/>
<dbReference type="InterPro" id="IPR000719">
    <property type="entry name" value="Prot_kinase_dom"/>
</dbReference>
<reference evidence="4" key="1">
    <citation type="submission" date="2022-02" db="EMBL/GenBank/DDBJ databases">
        <authorList>
            <person name="Henning P.M."/>
            <person name="McCubbin A.G."/>
            <person name="Shore J.S."/>
        </authorList>
    </citation>
    <scope>NUCLEOTIDE SEQUENCE</scope>
    <source>
        <strain evidence="4">F60SS</strain>
        <tissue evidence="4">Leaves</tissue>
    </source>
</reference>
<keyword evidence="5" id="KW-1185">Reference proteome</keyword>
<accession>A0A9Q0FUI2</accession>
<dbReference type="OrthoDB" id="851683at2759"/>